<feature type="compositionally biased region" description="Basic and acidic residues" evidence="1">
    <location>
        <begin position="24"/>
        <end position="40"/>
    </location>
</feature>
<gene>
    <name evidence="2" type="ORF">TIFTF001_019038</name>
</gene>
<accession>A0AA88ADL5</accession>
<reference evidence="2" key="1">
    <citation type="submission" date="2023-07" db="EMBL/GenBank/DDBJ databases">
        <title>draft genome sequence of fig (Ficus carica).</title>
        <authorList>
            <person name="Takahashi T."/>
            <person name="Nishimura K."/>
        </authorList>
    </citation>
    <scope>NUCLEOTIDE SEQUENCE</scope>
</reference>
<sequence length="127" mass="13859">MGSQEEQLLHQPLVNSGTQTSTHSEPDNSGHSGDSRLEKLLSDAQSPLSKRLLQASRIELYLLCRLAAPAIMVYMINAAMSLSTRIFAGHLGNRELAAASLGNSGIQLFAYGLMVNKPNMTWPFFLL</sequence>
<keyword evidence="3" id="KW-1185">Reference proteome</keyword>
<dbReference type="Proteomes" id="UP001187192">
    <property type="component" value="Unassembled WGS sequence"/>
</dbReference>
<comment type="caution">
    <text evidence="2">The sequence shown here is derived from an EMBL/GenBank/DDBJ whole genome shotgun (WGS) entry which is preliminary data.</text>
</comment>
<evidence type="ECO:0000313" key="2">
    <source>
        <dbReference type="EMBL" id="GMN49875.1"/>
    </source>
</evidence>
<dbReference type="AlphaFoldDB" id="A0AA88ADL5"/>
<dbReference type="EMBL" id="BTGU01000032">
    <property type="protein sequence ID" value="GMN49875.1"/>
    <property type="molecule type" value="Genomic_DNA"/>
</dbReference>
<name>A0AA88ADL5_FICCA</name>
<proteinExistence type="predicted"/>
<evidence type="ECO:0000313" key="3">
    <source>
        <dbReference type="Proteomes" id="UP001187192"/>
    </source>
</evidence>
<feature type="region of interest" description="Disordered" evidence="1">
    <location>
        <begin position="1"/>
        <end position="40"/>
    </location>
</feature>
<protein>
    <submittedName>
        <fullName evidence="2">Uncharacterized protein</fullName>
    </submittedName>
</protein>
<organism evidence="2 3">
    <name type="scientific">Ficus carica</name>
    <name type="common">Common fig</name>
    <dbReference type="NCBI Taxonomy" id="3494"/>
    <lineage>
        <taxon>Eukaryota</taxon>
        <taxon>Viridiplantae</taxon>
        <taxon>Streptophyta</taxon>
        <taxon>Embryophyta</taxon>
        <taxon>Tracheophyta</taxon>
        <taxon>Spermatophyta</taxon>
        <taxon>Magnoliopsida</taxon>
        <taxon>eudicotyledons</taxon>
        <taxon>Gunneridae</taxon>
        <taxon>Pentapetalae</taxon>
        <taxon>rosids</taxon>
        <taxon>fabids</taxon>
        <taxon>Rosales</taxon>
        <taxon>Moraceae</taxon>
        <taxon>Ficeae</taxon>
        <taxon>Ficus</taxon>
    </lineage>
</organism>
<feature type="compositionally biased region" description="Polar residues" evidence="1">
    <location>
        <begin position="13"/>
        <end position="23"/>
    </location>
</feature>
<evidence type="ECO:0000256" key="1">
    <source>
        <dbReference type="SAM" id="MobiDB-lite"/>
    </source>
</evidence>
<dbReference type="Gramene" id="FCD_00003087-RA">
    <property type="protein sequence ID" value="FCD_00003087-RA:cds"/>
    <property type="gene ID" value="FCD_00003087"/>
</dbReference>